<dbReference type="FunFam" id="3.30.160.60:FF:000624">
    <property type="entry name" value="zinc finger protein 697"/>
    <property type="match status" value="1"/>
</dbReference>
<feature type="compositionally biased region" description="Low complexity" evidence="11">
    <location>
        <begin position="407"/>
        <end position="425"/>
    </location>
</feature>
<evidence type="ECO:0000256" key="6">
    <source>
        <dbReference type="ARBA" id="ARBA00023015"/>
    </source>
</evidence>
<dbReference type="RefSeq" id="XP_019618499.1">
    <property type="nucleotide sequence ID" value="XM_019762940.1"/>
</dbReference>
<feature type="domain" description="C2H2-type" evidence="13">
    <location>
        <begin position="612"/>
        <end position="639"/>
    </location>
</feature>
<feature type="domain" description="C2H2-type" evidence="13">
    <location>
        <begin position="584"/>
        <end position="611"/>
    </location>
</feature>
<organism evidence="14 15">
    <name type="scientific">Branchiostoma belcheri</name>
    <name type="common">Amphioxus</name>
    <dbReference type="NCBI Taxonomy" id="7741"/>
    <lineage>
        <taxon>Eukaryota</taxon>
        <taxon>Metazoa</taxon>
        <taxon>Chordata</taxon>
        <taxon>Cephalochordata</taxon>
        <taxon>Leptocardii</taxon>
        <taxon>Amphioxiformes</taxon>
        <taxon>Branchiostomatidae</taxon>
        <taxon>Branchiostoma</taxon>
    </lineage>
</organism>
<feature type="compositionally biased region" description="Basic and acidic residues" evidence="11">
    <location>
        <begin position="347"/>
        <end position="356"/>
    </location>
</feature>
<dbReference type="FunFam" id="3.30.160.60:FF:002343">
    <property type="entry name" value="Zinc finger protein 33A"/>
    <property type="match status" value="1"/>
</dbReference>
<keyword evidence="2" id="KW-0479">Metal-binding</keyword>
<dbReference type="GO" id="GO:0008270">
    <property type="term" value="F:zinc ion binding"/>
    <property type="evidence" value="ECO:0007669"/>
    <property type="project" value="UniProtKB-KW"/>
</dbReference>
<evidence type="ECO:0000313" key="15">
    <source>
        <dbReference type="RefSeq" id="XP_019618499.1"/>
    </source>
</evidence>
<dbReference type="InterPro" id="IPR011333">
    <property type="entry name" value="SKP1/BTB/POZ_sf"/>
</dbReference>
<dbReference type="AlphaFoldDB" id="A0A6P4Y871"/>
<comment type="subcellular location">
    <subcellularLocation>
        <location evidence="1">Nucleus</location>
    </subcellularLocation>
</comment>
<evidence type="ECO:0000256" key="5">
    <source>
        <dbReference type="ARBA" id="ARBA00022833"/>
    </source>
</evidence>
<evidence type="ECO:0000256" key="1">
    <source>
        <dbReference type="ARBA" id="ARBA00004123"/>
    </source>
</evidence>
<dbReference type="PROSITE" id="PS50157">
    <property type="entry name" value="ZINC_FINGER_C2H2_2"/>
    <property type="match status" value="5"/>
</dbReference>
<feature type="region of interest" description="Disordered" evidence="11">
    <location>
        <begin position="270"/>
        <end position="290"/>
    </location>
</feature>
<dbReference type="Gene3D" id="3.30.160.60">
    <property type="entry name" value="Classic Zinc Finger"/>
    <property type="match status" value="6"/>
</dbReference>
<evidence type="ECO:0000256" key="4">
    <source>
        <dbReference type="ARBA" id="ARBA00022771"/>
    </source>
</evidence>
<dbReference type="GeneID" id="109465586"/>
<dbReference type="InterPro" id="IPR050457">
    <property type="entry name" value="ZnFinger_BTB_dom_contain"/>
</dbReference>
<dbReference type="InterPro" id="IPR036236">
    <property type="entry name" value="Znf_C2H2_sf"/>
</dbReference>
<keyword evidence="3" id="KW-0677">Repeat</keyword>
<feature type="region of interest" description="Disordered" evidence="11">
    <location>
        <begin position="313"/>
        <end position="426"/>
    </location>
</feature>
<evidence type="ECO:0000256" key="8">
    <source>
        <dbReference type="ARBA" id="ARBA00023163"/>
    </source>
</evidence>
<dbReference type="GO" id="GO:0000978">
    <property type="term" value="F:RNA polymerase II cis-regulatory region sequence-specific DNA binding"/>
    <property type="evidence" value="ECO:0007669"/>
    <property type="project" value="TreeGrafter"/>
</dbReference>
<feature type="compositionally biased region" description="Basic and acidic residues" evidence="11">
    <location>
        <begin position="363"/>
        <end position="372"/>
    </location>
</feature>
<sequence length="834" mass="92958">MMTESNVSHRFPDHCATVLRRLCELRRQDVLCDVTVNVQGKNFRCHKAILAVCSGYFRMLFAANDKNASIVLPGVNANAVEDILNYMYTGELQLETEHMTAYLDAASYLEIPAIMELCDAVYKNTASHTSPEDAMMRFSDRNLFTAFGAKGTWHDQERNKKTDKEDFTWNFVNTSEGQIAILKDVKEGDDAKKIDNKQSSDKVLRSEENSSLIIQSQCSSQEGSSLGLVAKADCKDPAVKGKPGKRKTLKKFKLKELKVKLVPLYSVRKKKTQGGAEREEEQQKELGSSSASCSLETVEITKWVDPENVCDKQSGDFWNQSDEDRSGRQTEDQCALDSVGEVSIHSVSEDSSRDQDFGTLGGETDRKPRLLKIDVASLTGGGKRRSKREPSATMTFLSSPGGQFDGNTSTSSSSNSSPDPTVSDPLGKRRTCRICLLTLRDQEEKSLHLHTVHFDRFTNKWQCPYCNNSYTASNNLQKHCIKEHGLPASAPKGERCRCLICHARFDSQEEKTRHLHADHYNQQAQKWECPFCSHSYTANSNLKKHCNKVHYKLCLVECPVCGKELKDKQRLKEHMYSHTGEKPYMCNTCSKRFTCHTGLKRHILLHTGERPFHCNICDNSFRQKRHLKEHMLRHSDDKPYRCETCGQQFRHSTAYRNHRYQHTNQRPWLCKLCGAGFIKKINIRRHLATKHGIVDEEDKGQGSEGTGQVGLDGIGQVASEGIGQVLSEDIHVGEVVSEGKLGNVGSKGQWGSEGKDEGESDKAAVLSMGAGDLPGLDPGGVSMVTKGGVTMGTPGETTEHGEGGEGSVEERKSMMAVVGPAVDNMFEDINPWGK</sequence>
<keyword evidence="14" id="KW-1185">Reference proteome</keyword>
<feature type="compositionally biased region" description="Basic and acidic residues" evidence="11">
    <location>
        <begin position="322"/>
        <end position="331"/>
    </location>
</feature>
<feature type="domain" description="C2H2-type" evidence="13">
    <location>
        <begin position="527"/>
        <end position="550"/>
    </location>
</feature>
<accession>A0A6P4Y871</accession>
<dbReference type="OrthoDB" id="10036001at2759"/>
<dbReference type="PANTHER" id="PTHR46105:SF5">
    <property type="entry name" value="ZINC FINGER AND BTB DOMAIN-CONTAINING PROTEIN 44 ISOFORM X1"/>
    <property type="match status" value="1"/>
</dbReference>
<evidence type="ECO:0000256" key="11">
    <source>
        <dbReference type="SAM" id="MobiDB-lite"/>
    </source>
</evidence>
<dbReference type="FunFam" id="3.30.160.60:FF:000065">
    <property type="entry name" value="B-cell CLL/lymphoma 6, member B"/>
    <property type="match status" value="1"/>
</dbReference>
<dbReference type="SUPFAM" id="SSF54695">
    <property type="entry name" value="POZ domain"/>
    <property type="match status" value="1"/>
</dbReference>
<feature type="domain" description="BTB" evidence="12">
    <location>
        <begin position="32"/>
        <end position="96"/>
    </location>
</feature>
<evidence type="ECO:0000259" key="12">
    <source>
        <dbReference type="PROSITE" id="PS50097"/>
    </source>
</evidence>
<gene>
    <name evidence="15" type="primary">LOC109465586</name>
</gene>
<dbReference type="PROSITE" id="PS00028">
    <property type="entry name" value="ZINC_FINGER_C2H2_1"/>
    <property type="match status" value="7"/>
</dbReference>
<dbReference type="GO" id="GO:0000981">
    <property type="term" value="F:DNA-binding transcription factor activity, RNA polymerase II-specific"/>
    <property type="evidence" value="ECO:0007669"/>
    <property type="project" value="TreeGrafter"/>
</dbReference>
<feature type="domain" description="C2H2-type" evidence="13">
    <location>
        <begin position="556"/>
        <end position="583"/>
    </location>
</feature>
<dbReference type="Gene3D" id="3.30.710.10">
    <property type="entry name" value="Potassium Channel Kv1.1, Chain A"/>
    <property type="match status" value="1"/>
</dbReference>
<dbReference type="SMART" id="SM00355">
    <property type="entry name" value="ZnF_C2H2"/>
    <property type="match status" value="9"/>
</dbReference>
<dbReference type="SUPFAM" id="SSF57667">
    <property type="entry name" value="beta-beta-alpha zinc fingers"/>
    <property type="match status" value="4"/>
</dbReference>
<proteinExistence type="predicted"/>
<dbReference type="KEGG" id="bbel:109465586"/>
<evidence type="ECO:0000259" key="13">
    <source>
        <dbReference type="PROSITE" id="PS50157"/>
    </source>
</evidence>
<keyword evidence="4 10" id="KW-0863">Zinc-finger</keyword>
<feature type="domain" description="C2H2-type" evidence="13">
    <location>
        <begin position="640"/>
        <end position="667"/>
    </location>
</feature>
<dbReference type="InterPro" id="IPR013087">
    <property type="entry name" value="Znf_C2H2_type"/>
</dbReference>
<protein>
    <submittedName>
        <fullName evidence="15">Zinc finger protein 37 homolog</fullName>
    </submittedName>
</protein>
<evidence type="ECO:0000256" key="10">
    <source>
        <dbReference type="PROSITE-ProRule" id="PRU00042"/>
    </source>
</evidence>
<dbReference type="Pfam" id="PF00651">
    <property type="entry name" value="BTB"/>
    <property type="match status" value="1"/>
</dbReference>
<reference evidence="15" key="1">
    <citation type="submission" date="2025-08" db="UniProtKB">
        <authorList>
            <consortium name="RefSeq"/>
        </authorList>
    </citation>
    <scope>IDENTIFICATION</scope>
    <source>
        <tissue evidence="15">Gonad</tissue>
    </source>
</reference>
<name>A0A6P4Y871_BRABE</name>
<evidence type="ECO:0000256" key="9">
    <source>
        <dbReference type="ARBA" id="ARBA00023242"/>
    </source>
</evidence>
<keyword evidence="5" id="KW-0862">Zinc</keyword>
<dbReference type="PROSITE" id="PS50097">
    <property type="entry name" value="BTB"/>
    <property type="match status" value="1"/>
</dbReference>
<dbReference type="Pfam" id="PF00096">
    <property type="entry name" value="zf-C2H2"/>
    <property type="match status" value="2"/>
</dbReference>
<evidence type="ECO:0000256" key="2">
    <source>
        <dbReference type="ARBA" id="ARBA00022723"/>
    </source>
</evidence>
<keyword evidence="6" id="KW-0805">Transcription regulation</keyword>
<dbReference type="PANTHER" id="PTHR46105">
    <property type="entry name" value="AGAP004733-PA"/>
    <property type="match status" value="1"/>
</dbReference>
<keyword evidence="8" id="KW-0804">Transcription</keyword>
<dbReference type="Proteomes" id="UP000515135">
    <property type="component" value="Unplaced"/>
</dbReference>
<feature type="compositionally biased region" description="Polar residues" evidence="11">
    <location>
        <begin position="392"/>
        <end position="401"/>
    </location>
</feature>
<keyword evidence="9" id="KW-0539">Nucleus</keyword>
<dbReference type="SMART" id="SM00225">
    <property type="entry name" value="BTB"/>
    <property type="match status" value="1"/>
</dbReference>
<keyword evidence="7" id="KW-0238">DNA-binding</keyword>
<dbReference type="InterPro" id="IPR000210">
    <property type="entry name" value="BTB/POZ_dom"/>
</dbReference>
<evidence type="ECO:0000313" key="14">
    <source>
        <dbReference type="Proteomes" id="UP000515135"/>
    </source>
</evidence>
<evidence type="ECO:0000256" key="3">
    <source>
        <dbReference type="ARBA" id="ARBA00022737"/>
    </source>
</evidence>
<evidence type="ECO:0000256" key="7">
    <source>
        <dbReference type="ARBA" id="ARBA00023125"/>
    </source>
</evidence>
<dbReference type="CDD" id="cd18186">
    <property type="entry name" value="BTB_POZ_ZBTB_KLHL-like"/>
    <property type="match status" value="1"/>
</dbReference>